<reference evidence="10 11" key="1">
    <citation type="submission" date="2023-09" db="EMBL/GenBank/DDBJ databases">
        <title>Complete Genome and Methylome dissection of Bacillus brevis NEB573 original source of BbsI restriction endonuclease.</title>
        <authorList>
            <person name="Fomenkov A."/>
            <person name="Roberts R.D."/>
        </authorList>
    </citation>
    <scope>NUCLEOTIDE SEQUENCE [LARGE SCALE GENOMIC DNA]</scope>
    <source>
        <strain evidence="10 11">NEB573</strain>
    </source>
</reference>
<evidence type="ECO:0000256" key="1">
    <source>
        <dbReference type="ARBA" id="ARBA00004635"/>
    </source>
</evidence>
<evidence type="ECO:0000259" key="9">
    <source>
        <dbReference type="Pfam" id="PF25198"/>
    </source>
</evidence>
<accession>A0ABY9T374</accession>
<feature type="domain" description="Spore germination protein N-terminal" evidence="9">
    <location>
        <begin position="22"/>
        <end position="190"/>
    </location>
</feature>
<evidence type="ECO:0000256" key="7">
    <source>
        <dbReference type="ARBA" id="ARBA00023288"/>
    </source>
</evidence>
<dbReference type="InterPro" id="IPR038501">
    <property type="entry name" value="Spore_GerAC_C_sf"/>
</dbReference>
<name>A0ABY9T374_BREBE</name>
<keyword evidence="11" id="KW-1185">Reference proteome</keyword>
<proteinExistence type="inferred from homology"/>
<gene>
    <name evidence="10" type="ORF">RGB73_27325</name>
</gene>
<dbReference type="NCBIfam" id="TIGR02887">
    <property type="entry name" value="spore_ger_x_C"/>
    <property type="match status" value="1"/>
</dbReference>
<dbReference type="InterPro" id="IPR046953">
    <property type="entry name" value="Spore_GerAC-like_C"/>
</dbReference>
<evidence type="ECO:0000256" key="5">
    <source>
        <dbReference type="ARBA" id="ARBA00023136"/>
    </source>
</evidence>
<dbReference type="RefSeq" id="WP_310766288.1">
    <property type="nucleotide sequence ID" value="NZ_CP134050.1"/>
</dbReference>
<dbReference type="InterPro" id="IPR057336">
    <property type="entry name" value="GerAC_N"/>
</dbReference>
<dbReference type="PANTHER" id="PTHR35789">
    <property type="entry name" value="SPORE GERMINATION PROTEIN B3"/>
    <property type="match status" value="1"/>
</dbReference>
<keyword evidence="6" id="KW-0564">Palmitate</keyword>
<keyword evidence="4" id="KW-0732">Signal</keyword>
<feature type="domain" description="Spore germination GerAC-like C-terminal" evidence="8">
    <location>
        <begin position="201"/>
        <end position="369"/>
    </location>
</feature>
<protein>
    <submittedName>
        <fullName evidence="10">Ger(X)C family spore germination protein</fullName>
    </submittedName>
</protein>
<dbReference type="Pfam" id="PF05504">
    <property type="entry name" value="Spore_GerAC"/>
    <property type="match status" value="1"/>
</dbReference>
<comment type="subcellular location">
    <subcellularLocation>
        <location evidence="1">Membrane</location>
        <topology evidence="1">Lipid-anchor</topology>
    </subcellularLocation>
</comment>
<keyword evidence="3" id="KW-0309">Germination</keyword>
<dbReference type="PROSITE" id="PS51257">
    <property type="entry name" value="PROKAR_LIPOPROTEIN"/>
    <property type="match status" value="1"/>
</dbReference>
<sequence>MKGVYRLLAIVLPSVLLSGCWDQQLLKDVQIISTLGIDVTPQGKVQSTASVLNVKKTETGNSEQAEIHSVISKTLRDGRDVLNQEVPGLLTANKMNVLLLGEKVARQGIYPYIHVYYRDTRTAIDARVAVVKGDAREFVEMKKVDNKLVGEHLRNQIKALEEVTIVPKVNIQTFFPVMLDPGQDIALPYLYKKEDKIVVRGIALFDGDRMSGELNKDESILYLLLLDKKGKSAARLTPKIHGSKQAKVTDYISIDVKRVKRNMKVLVGENRSITVQLRVQLPVVAYEYARDHLNEKRVVEELNQTLSKELTEQAKIVLQKMQKANHDGLGVGRYLIAFYPDTWKTLKWSEDYAKVVFEPQVDVHIVGHGILD</sequence>
<organism evidence="10 11">
    <name type="scientific">Brevibacillus brevis</name>
    <name type="common">Bacillus brevis</name>
    <dbReference type="NCBI Taxonomy" id="1393"/>
    <lineage>
        <taxon>Bacteria</taxon>
        <taxon>Bacillati</taxon>
        <taxon>Bacillota</taxon>
        <taxon>Bacilli</taxon>
        <taxon>Bacillales</taxon>
        <taxon>Paenibacillaceae</taxon>
        <taxon>Brevibacillus</taxon>
    </lineage>
</organism>
<evidence type="ECO:0000256" key="6">
    <source>
        <dbReference type="ARBA" id="ARBA00023139"/>
    </source>
</evidence>
<dbReference type="Pfam" id="PF25198">
    <property type="entry name" value="Spore_GerAC_N"/>
    <property type="match status" value="1"/>
</dbReference>
<keyword evidence="5" id="KW-0472">Membrane</keyword>
<dbReference type="EMBL" id="CP134050">
    <property type="protein sequence ID" value="WNC14344.1"/>
    <property type="molecule type" value="Genomic_DNA"/>
</dbReference>
<evidence type="ECO:0000256" key="2">
    <source>
        <dbReference type="ARBA" id="ARBA00007886"/>
    </source>
</evidence>
<evidence type="ECO:0000313" key="11">
    <source>
        <dbReference type="Proteomes" id="UP001256827"/>
    </source>
</evidence>
<dbReference type="InterPro" id="IPR008844">
    <property type="entry name" value="Spore_GerAC-like"/>
</dbReference>
<dbReference type="PANTHER" id="PTHR35789:SF1">
    <property type="entry name" value="SPORE GERMINATION PROTEIN B3"/>
    <property type="match status" value="1"/>
</dbReference>
<evidence type="ECO:0000259" key="8">
    <source>
        <dbReference type="Pfam" id="PF05504"/>
    </source>
</evidence>
<evidence type="ECO:0000256" key="3">
    <source>
        <dbReference type="ARBA" id="ARBA00022544"/>
    </source>
</evidence>
<comment type="similarity">
    <text evidence="2">Belongs to the GerABKC lipoprotein family.</text>
</comment>
<keyword evidence="7" id="KW-0449">Lipoprotein</keyword>
<evidence type="ECO:0000256" key="4">
    <source>
        <dbReference type="ARBA" id="ARBA00022729"/>
    </source>
</evidence>
<dbReference type="Proteomes" id="UP001256827">
    <property type="component" value="Chromosome"/>
</dbReference>
<dbReference type="Gene3D" id="3.30.300.210">
    <property type="entry name" value="Nutrient germinant receptor protein C, domain 3"/>
    <property type="match status" value="1"/>
</dbReference>
<evidence type="ECO:0000313" key="10">
    <source>
        <dbReference type="EMBL" id="WNC14344.1"/>
    </source>
</evidence>